<dbReference type="AlphaFoldDB" id="A0A2N9FX48"/>
<proteinExistence type="predicted"/>
<accession>A0A2N9FX48</accession>
<dbReference type="EMBL" id="OIVN01001547">
    <property type="protein sequence ID" value="SPC95186.1"/>
    <property type="molecule type" value="Genomic_DNA"/>
</dbReference>
<sequence>MRAAWIHATQHVVRPRHACSLPRGDLIHHAAPSANLPQFARLYSFLTQFLGQLLEVFWCSKWVMRDTVGKLGKSNFQRYKVRVNRSSDGKVIGPGSRGVRAIFSRFSGEDSGQTGDATGELRVASRSWSCNLSYAPRLADQIAASQKESMRKGGCLGRKTRQIFSAFSLFSSVFAHMVDVVPDVDF</sequence>
<evidence type="ECO:0000313" key="1">
    <source>
        <dbReference type="EMBL" id="SPC95186.1"/>
    </source>
</evidence>
<gene>
    <name evidence="1" type="ORF">FSB_LOCUS23068</name>
</gene>
<organism evidence="1">
    <name type="scientific">Fagus sylvatica</name>
    <name type="common">Beechnut</name>
    <dbReference type="NCBI Taxonomy" id="28930"/>
    <lineage>
        <taxon>Eukaryota</taxon>
        <taxon>Viridiplantae</taxon>
        <taxon>Streptophyta</taxon>
        <taxon>Embryophyta</taxon>
        <taxon>Tracheophyta</taxon>
        <taxon>Spermatophyta</taxon>
        <taxon>Magnoliopsida</taxon>
        <taxon>eudicotyledons</taxon>
        <taxon>Gunneridae</taxon>
        <taxon>Pentapetalae</taxon>
        <taxon>rosids</taxon>
        <taxon>fabids</taxon>
        <taxon>Fagales</taxon>
        <taxon>Fagaceae</taxon>
        <taxon>Fagus</taxon>
    </lineage>
</organism>
<protein>
    <submittedName>
        <fullName evidence="1">Uncharacterized protein</fullName>
    </submittedName>
</protein>
<name>A0A2N9FX48_FAGSY</name>
<reference evidence="1" key="1">
    <citation type="submission" date="2018-02" db="EMBL/GenBank/DDBJ databases">
        <authorList>
            <person name="Cohen D.B."/>
            <person name="Kent A.D."/>
        </authorList>
    </citation>
    <scope>NUCLEOTIDE SEQUENCE</scope>
</reference>